<comment type="caution">
    <text evidence="1">The sequence shown here is derived from an EMBL/GenBank/DDBJ whole genome shotgun (WGS) entry which is preliminary data.</text>
</comment>
<name>A0AAQ4FQ62_AMBAM</name>
<dbReference type="EMBL" id="JARKHS020000587">
    <property type="protein sequence ID" value="KAK8788642.1"/>
    <property type="molecule type" value="Genomic_DNA"/>
</dbReference>
<reference evidence="1 2" key="1">
    <citation type="journal article" date="2023" name="Arcadia Sci">
        <title>De novo assembly of a long-read Amblyomma americanum tick genome.</title>
        <authorList>
            <person name="Chou S."/>
            <person name="Poskanzer K.E."/>
            <person name="Rollins M."/>
            <person name="Thuy-Boun P.S."/>
        </authorList>
    </citation>
    <scope>NUCLEOTIDE SEQUENCE [LARGE SCALE GENOMIC DNA]</scope>
    <source>
        <strain evidence="1">F_SG_1</strain>
        <tissue evidence="1">Salivary glands</tissue>
    </source>
</reference>
<evidence type="ECO:0000313" key="1">
    <source>
        <dbReference type="EMBL" id="KAK8788642.1"/>
    </source>
</evidence>
<proteinExistence type="predicted"/>
<dbReference type="Gene3D" id="2.120.10.80">
    <property type="entry name" value="Kelch-type beta propeller"/>
    <property type="match status" value="1"/>
</dbReference>
<dbReference type="AlphaFoldDB" id="A0AAQ4FQ62"/>
<dbReference type="Proteomes" id="UP001321473">
    <property type="component" value="Unassembled WGS sequence"/>
</dbReference>
<evidence type="ECO:0000313" key="2">
    <source>
        <dbReference type="Proteomes" id="UP001321473"/>
    </source>
</evidence>
<gene>
    <name evidence="1" type="ORF">V5799_021582</name>
</gene>
<organism evidence="1 2">
    <name type="scientific">Amblyomma americanum</name>
    <name type="common">Lone star tick</name>
    <dbReference type="NCBI Taxonomy" id="6943"/>
    <lineage>
        <taxon>Eukaryota</taxon>
        <taxon>Metazoa</taxon>
        <taxon>Ecdysozoa</taxon>
        <taxon>Arthropoda</taxon>
        <taxon>Chelicerata</taxon>
        <taxon>Arachnida</taxon>
        <taxon>Acari</taxon>
        <taxon>Parasitiformes</taxon>
        <taxon>Ixodida</taxon>
        <taxon>Ixodoidea</taxon>
        <taxon>Ixodidae</taxon>
        <taxon>Amblyomminae</taxon>
        <taxon>Amblyomma</taxon>
    </lineage>
</organism>
<dbReference type="InterPro" id="IPR015915">
    <property type="entry name" value="Kelch-typ_b-propeller"/>
</dbReference>
<protein>
    <submittedName>
        <fullName evidence="1">Uncharacterized protein</fullName>
    </submittedName>
</protein>
<dbReference type="SUPFAM" id="SSF117281">
    <property type="entry name" value="Kelch motif"/>
    <property type="match status" value="1"/>
</dbReference>
<keyword evidence="2" id="KW-1185">Reference proteome</keyword>
<sequence>MLSSAEVYFFNTNQSLLIRPMSMALMGMAGAPIDTPVYIIGGTSCGPDGHTLQASIYIFDSSTDSARKPHACRKFRPTGAFQPQFKENFLDQASSDDGEEGLFLSLDRTTRLVASRGRHAAEARGQVHHVYRRAPPGLVHHGATICHAIA</sequence>
<accession>A0AAQ4FQ62</accession>